<gene>
    <name evidence="1" type="ORF">FHS19_003300</name>
</gene>
<evidence type="ECO:0000313" key="1">
    <source>
        <dbReference type="EMBL" id="MBB3128646.1"/>
    </source>
</evidence>
<comment type="caution">
    <text evidence="1">The sequence shown here is derived from an EMBL/GenBank/DDBJ whole genome shotgun (WGS) entry which is preliminary data.</text>
</comment>
<name>A0A839TPA6_9BACL</name>
<proteinExistence type="predicted"/>
<organism evidence="1 2">
    <name type="scientific">Paenibacillus rhizosphaerae</name>
    <dbReference type="NCBI Taxonomy" id="297318"/>
    <lineage>
        <taxon>Bacteria</taxon>
        <taxon>Bacillati</taxon>
        <taxon>Bacillota</taxon>
        <taxon>Bacilli</taxon>
        <taxon>Bacillales</taxon>
        <taxon>Paenibacillaceae</taxon>
        <taxon>Paenibacillus</taxon>
    </lineage>
</organism>
<dbReference type="AlphaFoldDB" id="A0A839TPA6"/>
<sequence>MITWKIKVASAALALCIVGVGAWYGVNAFVNPTKADATSNDEAAPNPVTTSQGVEALAGTDVKSLDPTEDEARKTIVQFHEQFNTWLGYGAYKTFKKDDENGNWKDARTYDEMKPETYRHLAEVLVKVQGAEIDLLRLADLAEIAQNENDVTAMRYMHRILHDLDYWAFGTGHGDYWGVSDTARLTFGDEAGKGSYSEINEYIQKHKK</sequence>
<reference evidence="1 2" key="1">
    <citation type="submission" date="2020-08" db="EMBL/GenBank/DDBJ databases">
        <title>Genomic Encyclopedia of Type Strains, Phase III (KMG-III): the genomes of soil and plant-associated and newly described type strains.</title>
        <authorList>
            <person name="Whitman W."/>
        </authorList>
    </citation>
    <scope>NUCLEOTIDE SEQUENCE [LARGE SCALE GENOMIC DNA]</scope>
    <source>
        <strain evidence="1 2">CECT 5831</strain>
    </source>
</reference>
<accession>A0A839TPA6</accession>
<evidence type="ECO:0000313" key="2">
    <source>
        <dbReference type="Proteomes" id="UP000517523"/>
    </source>
</evidence>
<protein>
    <submittedName>
        <fullName evidence="1">Uncharacterized protein</fullName>
    </submittedName>
</protein>
<dbReference type="Proteomes" id="UP000517523">
    <property type="component" value="Unassembled WGS sequence"/>
</dbReference>
<dbReference type="RefSeq" id="WP_183582789.1">
    <property type="nucleotide sequence ID" value="NZ_JACHXJ010000002.1"/>
</dbReference>
<dbReference type="EMBL" id="JACHXJ010000002">
    <property type="protein sequence ID" value="MBB3128646.1"/>
    <property type="molecule type" value="Genomic_DNA"/>
</dbReference>